<evidence type="ECO:0000256" key="1">
    <source>
        <dbReference type="SAM" id="SignalP"/>
    </source>
</evidence>
<organism evidence="2">
    <name type="scientific">Conus tribblei</name>
    <name type="common">Tribble's cone</name>
    <name type="synonym">Splinoconus tribblei</name>
    <dbReference type="NCBI Taxonomy" id="101761"/>
    <lineage>
        <taxon>Eukaryota</taxon>
        <taxon>Metazoa</taxon>
        <taxon>Spiralia</taxon>
        <taxon>Lophotrochozoa</taxon>
        <taxon>Mollusca</taxon>
        <taxon>Gastropoda</taxon>
        <taxon>Caenogastropoda</taxon>
        <taxon>Neogastropoda</taxon>
        <taxon>Conoidea</taxon>
        <taxon>Conidae</taxon>
        <taxon>Conus</taxon>
        <taxon>Splinoconus</taxon>
    </lineage>
</organism>
<proteinExistence type="predicted"/>
<sequence>MLFVFTVVWILTMVMIITDVTFQSTCNTDNKPSCSEDTRLCGKNNSWGNCVALCKCPNQQACTTDTDHKVQVKRGPFQLTETYYTCKNVSTMSDCQSNAKAMSGTSESTYKIMCKCDDTYKPSAPTNWKFICG</sequence>
<feature type="chain" id="PRO_5005520214" evidence="1">
    <location>
        <begin position="23"/>
        <end position="133"/>
    </location>
</feature>
<evidence type="ECO:0000313" key="2">
    <source>
        <dbReference type="EMBL" id="JAI17897.1"/>
    </source>
</evidence>
<keyword evidence="1" id="KW-0732">Signal</keyword>
<protein>
    <submittedName>
        <fullName evidence="2">Ctr_SF2_1 conopeptide</fullName>
    </submittedName>
</protein>
<dbReference type="AlphaFoldDB" id="A0A0K8TTU8"/>
<name>A0A0K8TTU8_CONTD</name>
<accession>A0A0K8TTU8</accession>
<feature type="signal peptide" evidence="1">
    <location>
        <begin position="1"/>
        <end position="22"/>
    </location>
</feature>
<reference evidence="2" key="1">
    <citation type="submission" date="2015-04" db="EMBL/GenBank/DDBJ databases">
        <authorList>
            <person name="Syromyatnikov M.Y."/>
            <person name="Popov V.N."/>
        </authorList>
    </citation>
    <scope>NUCLEOTIDE SEQUENCE</scope>
    <source>
        <tissue evidence="2">Venom duct</tissue>
    </source>
</reference>
<dbReference type="EMBL" id="GCVM01000092">
    <property type="protein sequence ID" value="JAI17897.1"/>
    <property type="molecule type" value="Transcribed_RNA"/>
</dbReference>